<accession>A0A9D1UGB8</accession>
<comment type="similarity">
    <text evidence="1">Belongs to the bacterial sugar transferase family.</text>
</comment>
<sequence>MTKRLFDISASFFGLLLLSPLFLVVALCVGLTGRGGVFYVQTRVGRYGRDFKLYKFRSMRTGSDAKGLLTVGGKDGRITPVGYFIRKYKIDELPQLFNVLKGDMSLVGPRPEVRKYVALYNSEQMRVLSARPGITDPASIKYRNENDLLAQADDPERFYVEKIMPDKLKINLEYMDNRSFFKDLSVIFRTVF</sequence>
<dbReference type="Proteomes" id="UP000824267">
    <property type="component" value="Unassembled WGS sequence"/>
</dbReference>
<dbReference type="InterPro" id="IPR003362">
    <property type="entry name" value="Bact_transf"/>
</dbReference>
<name>A0A9D1UGB8_9BACT</name>
<dbReference type="PANTHER" id="PTHR30576">
    <property type="entry name" value="COLANIC BIOSYNTHESIS UDP-GLUCOSE LIPID CARRIER TRANSFERASE"/>
    <property type="match status" value="1"/>
</dbReference>
<feature type="domain" description="Bacterial sugar transferase" evidence="2">
    <location>
        <begin position="3"/>
        <end position="191"/>
    </location>
</feature>
<gene>
    <name evidence="3" type="ORF">IAC47_00635</name>
</gene>
<evidence type="ECO:0000259" key="2">
    <source>
        <dbReference type="Pfam" id="PF02397"/>
    </source>
</evidence>
<evidence type="ECO:0000256" key="1">
    <source>
        <dbReference type="ARBA" id="ARBA00006464"/>
    </source>
</evidence>
<evidence type="ECO:0000313" key="4">
    <source>
        <dbReference type="Proteomes" id="UP000824267"/>
    </source>
</evidence>
<dbReference type="GO" id="GO:0016780">
    <property type="term" value="F:phosphotransferase activity, for other substituted phosphate groups"/>
    <property type="evidence" value="ECO:0007669"/>
    <property type="project" value="TreeGrafter"/>
</dbReference>
<protein>
    <submittedName>
        <fullName evidence="3">Sugar transferase</fullName>
    </submittedName>
</protein>
<dbReference type="Pfam" id="PF02397">
    <property type="entry name" value="Bac_transf"/>
    <property type="match status" value="1"/>
</dbReference>
<dbReference type="EMBL" id="DXGG01000024">
    <property type="protein sequence ID" value="HIW86772.1"/>
    <property type="molecule type" value="Genomic_DNA"/>
</dbReference>
<reference evidence="3" key="2">
    <citation type="submission" date="2021-04" db="EMBL/GenBank/DDBJ databases">
        <authorList>
            <person name="Gilroy R."/>
        </authorList>
    </citation>
    <scope>NUCLEOTIDE SEQUENCE</scope>
    <source>
        <strain evidence="3">Gambia16-930</strain>
    </source>
</reference>
<keyword evidence="3" id="KW-0808">Transferase</keyword>
<dbReference type="AlphaFoldDB" id="A0A9D1UGB8"/>
<dbReference type="PANTHER" id="PTHR30576:SF20">
    <property type="entry name" value="QUINOVOSAMINEPHOSPHOTRANSFERAE-RELATED"/>
    <property type="match status" value="1"/>
</dbReference>
<evidence type="ECO:0000313" key="3">
    <source>
        <dbReference type="EMBL" id="HIW86772.1"/>
    </source>
</evidence>
<reference evidence="3" key="1">
    <citation type="journal article" date="2021" name="PeerJ">
        <title>Extensive microbial diversity within the chicken gut microbiome revealed by metagenomics and culture.</title>
        <authorList>
            <person name="Gilroy R."/>
            <person name="Ravi A."/>
            <person name="Getino M."/>
            <person name="Pursley I."/>
            <person name="Horton D.L."/>
            <person name="Alikhan N.F."/>
            <person name="Baker D."/>
            <person name="Gharbi K."/>
            <person name="Hall N."/>
            <person name="Watson M."/>
            <person name="Adriaenssens E.M."/>
            <person name="Foster-Nyarko E."/>
            <person name="Jarju S."/>
            <person name="Secka A."/>
            <person name="Antonio M."/>
            <person name="Oren A."/>
            <person name="Chaudhuri R.R."/>
            <person name="La Ragione R."/>
            <person name="Hildebrand F."/>
            <person name="Pallen M.J."/>
        </authorList>
    </citation>
    <scope>NUCLEOTIDE SEQUENCE</scope>
    <source>
        <strain evidence="3">Gambia16-930</strain>
    </source>
</reference>
<proteinExistence type="inferred from homology"/>
<organism evidence="3 4">
    <name type="scientific">Candidatus Onthomorpha intestinigallinarum</name>
    <dbReference type="NCBI Taxonomy" id="2840880"/>
    <lineage>
        <taxon>Bacteria</taxon>
        <taxon>Pseudomonadati</taxon>
        <taxon>Bacteroidota</taxon>
        <taxon>Bacteroidia</taxon>
        <taxon>Bacteroidales</taxon>
        <taxon>Candidatus Onthomorpha</taxon>
    </lineage>
</organism>
<comment type="caution">
    <text evidence="3">The sequence shown here is derived from an EMBL/GenBank/DDBJ whole genome shotgun (WGS) entry which is preliminary data.</text>
</comment>